<proteinExistence type="inferred from homology"/>
<dbReference type="Gene3D" id="1.20.1600.10">
    <property type="entry name" value="Outer membrane efflux proteins (OEP)"/>
    <property type="match status" value="1"/>
</dbReference>
<comment type="caution">
    <text evidence="10">The sequence shown here is derived from an EMBL/GenBank/DDBJ whole genome shotgun (WGS) entry which is preliminary data.</text>
</comment>
<keyword evidence="3" id="KW-0813">Transport</keyword>
<evidence type="ECO:0000256" key="7">
    <source>
        <dbReference type="ARBA" id="ARBA00023237"/>
    </source>
</evidence>
<evidence type="ECO:0000256" key="5">
    <source>
        <dbReference type="ARBA" id="ARBA00022692"/>
    </source>
</evidence>
<name>A0ABY1NLQ9_9BACT</name>
<feature type="coiled-coil region" evidence="8">
    <location>
        <begin position="330"/>
        <end position="371"/>
    </location>
</feature>
<evidence type="ECO:0000256" key="3">
    <source>
        <dbReference type="ARBA" id="ARBA00022448"/>
    </source>
</evidence>
<dbReference type="PANTHER" id="PTHR30026">
    <property type="entry name" value="OUTER MEMBRANE PROTEIN TOLC"/>
    <property type="match status" value="1"/>
</dbReference>
<comment type="similarity">
    <text evidence="2">Belongs to the outer membrane factor (OMF) (TC 1.B.17) family.</text>
</comment>
<gene>
    <name evidence="10" type="ORF">SAMN06265339_1031</name>
</gene>
<dbReference type="Pfam" id="PF02321">
    <property type="entry name" value="OEP"/>
    <property type="match status" value="1"/>
</dbReference>
<keyword evidence="6" id="KW-0472">Membrane</keyword>
<keyword evidence="5" id="KW-0812">Transmembrane</keyword>
<dbReference type="InterPro" id="IPR051906">
    <property type="entry name" value="TolC-like"/>
</dbReference>
<keyword evidence="7" id="KW-0998">Cell outer membrane</keyword>
<feature type="coiled-coil region" evidence="8">
    <location>
        <begin position="152"/>
        <end position="207"/>
    </location>
</feature>
<dbReference type="PANTHER" id="PTHR30026:SF20">
    <property type="entry name" value="OUTER MEMBRANE PROTEIN TOLC"/>
    <property type="match status" value="1"/>
</dbReference>
<dbReference type="SUPFAM" id="SSF56954">
    <property type="entry name" value="Outer membrane efflux proteins (OEP)"/>
    <property type="match status" value="1"/>
</dbReference>
<evidence type="ECO:0000256" key="4">
    <source>
        <dbReference type="ARBA" id="ARBA00022452"/>
    </source>
</evidence>
<dbReference type="InterPro" id="IPR003423">
    <property type="entry name" value="OMP_efflux"/>
</dbReference>
<feature type="chain" id="PRO_5045895785" evidence="9">
    <location>
        <begin position="21"/>
        <end position="427"/>
    </location>
</feature>
<comment type="subcellular location">
    <subcellularLocation>
        <location evidence="1">Cell outer membrane</location>
    </subcellularLocation>
</comment>
<protein>
    <submittedName>
        <fullName evidence="10">Outer membrane protein TolC</fullName>
    </submittedName>
</protein>
<keyword evidence="4" id="KW-1134">Transmembrane beta strand</keyword>
<keyword evidence="8" id="KW-0175">Coiled coil</keyword>
<evidence type="ECO:0000256" key="6">
    <source>
        <dbReference type="ARBA" id="ARBA00023136"/>
    </source>
</evidence>
<accession>A0ABY1NLQ9</accession>
<dbReference type="EMBL" id="FXUB01000002">
    <property type="protein sequence ID" value="SMP12263.1"/>
    <property type="molecule type" value="Genomic_DNA"/>
</dbReference>
<evidence type="ECO:0000256" key="2">
    <source>
        <dbReference type="ARBA" id="ARBA00007613"/>
    </source>
</evidence>
<dbReference type="Proteomes" id="UP001157911">
    <property type="component" value="Unassembled WGS sequence"/>
</dbReference>
<keyword evidence="9" id="KW-0732">Signal</keyword>
<evidence type="ECO:0000313" key="10">
    <source>
        <dbReference type="EMBL" id="SMP12263.1"/>
    </source>
</evidence>
<evidence type="ECO:0000256" key="9">
    <source>
        <dbReference type="SAM" id="SignalP"/>
    </source>
</evidence>
<sequence>MKKALTLIALLLTSIHNSSAITLKQAENLTVKNYPLIKALNKRKESFLKKKELIKKERFGTANITGSFLHYNRKNMLVPMSTLPSPLNPPPFDQDKLSYGIEYFAPIYQGGKIPLTSLLFSLRAKSVDTQKSYLKWTLKYQVDTAYLTYLALKAQENSLKSYLKSLEKLKSDVETGIKAGKFAKVDLLKVEYDIAKVQSEIEKVKSEENTMLTILQNLTGIKISSVEPVTIAQKPLPPEKILYSQLLKNNKLIELKKQETEISKKETVLTKAKYGLKITFKASYTRNYGFDSSENEPYGFAALFVSFPIFTAGKKYKDIESAKLNELAKKQEVKAEEINLKNQLSQAISEYKYTQSEIKALKKEVALAKETERVEQLKYDSGKGSMEHLLLAKSKRFMAEAALKAAIYKEEIIRRKIETIINGGEIR</sequence>
<evidence type="ECO:0000256" key="1">
    <source>
        <dbReference type="ARBA" id="ARBA00004442"/>
    </source>
</evidence>
<keyword evidence="11" id="KW-1185">Reference proteome</keyword>
<evidence type="ECO:0000256" key="8">
    <source>
        <dbReference type="SAM" id="Coils"/>
    </source>
</evidence>
<feature type="signal peptide" evidence="9">
    <location>
        <begin position="1"/>
        <end position="20"/>
    </location>
</feature>
<reference evidence="10 11" key="1">
    <citation type="submission" date="2017-05" db="EMBL/GenBank/DDBJ databases">
        <authorList>
            <person name="Varghese N."/>
            <person name="Submissions S."/>
        </authorList>
    </citation>
    <scope>NUCLEOTIDE SEQUENCE [LARGE SCALE GENOMIC DNA]</scope>
    <source>
        <strain evidence="10 11">DSM 15522</strain>
    </source>
</reference>
<dbReference type="RefSeq" id="WP_283400506.1">
    <property type="nucleotide sequence ID" value="NZ_FXUB01000002.1"/>
</dbReference>
<evidence type="ECO:0000313" key="11">
    <source>
        <dbReference type="Proteomes" id="UP001157911"/>
    </source>
</evidence>
<organism evidence="10 11">
    <name type="scientific">Desulfurobacterium pacificum</name>
    <dbReference type="NCBI Taxonomy" id="240166"/>
    <lineage>
        <taxon>Bacteria</taxon>
        <taxon>Pseudomonadati</taxon>
        <taxon>Aquificota</taxon>
        <taxon>Aquificia</taxon>
        <taxon>Desulfurobacteriales</taxon>
        <taxon>Desulfurobacteriaceae</taxon>
        <taxon>Desulfurobacterium</taxon>
    </lineage>
</organism>